<dbReference type="EMBL" id="AJWZ01010662">
    <property type="protein sequence ID" value="EKC47815.1"/>
    <property type="molecule type" value="Genomic_DNA"/>
</dbReference>
<feature type="non-terminal residue" evidence="1">
    <location>
        <position position="34"/>
    </location>
</feature>
<evidence type="ECO:0000313" key="1">
    <source>
        <dbReference type="EMBL" id="EKC47815.1"/>
    </source>
</evidence>
<gene>
    <name evidence="1" type="ORF">OBE_15509</name>
</gene>
<protein>
    <submittedName>
        <fullName evidence="1">Uncharacterized protein</fullName>
    </submittedName>
</protein>
<comment type="caution">
    <text evidence="1">The sequence shown here is derived from an EMBL/GenBank/DDBJ whole genome shotgun (WGS) entry which is preliminary data.</text>
</comment>
<sequence length="34" mass="3900">MIFVAVYRVNKNRGYTVMANFHLRDKSLSLKAVG</sequence>
<dbReference type="AlphaFoldDB" id="K1S268"/>
<accession>K1S268</accession>
<reference evidence="1" key="1">
    <citation type="journal article" date="2013" name="Environ. Microbiol.">
        <title>Microbiota from the distal guts of lean and obese adolescents exhibit partial functional redundancy besides clear differences in community structure.</title>
        <authorList>
            <person name="Ferrer M."/>
            <person name="Ruiz A."/>
            <person name="Lanza F."/>
            <person name="Haange S.B."/>
            <person name="Oberbach A."/>
            <person name="Till H."/>
            <person name="Bargiela R."/>
            <person name="Campoy C."/>
            <person name="Segura M.T."/>
            <person name="Richter M."/>
            <person name="von Bergen M."/>
            <person name="Seifert J."/>
            <person name="Suarez A."/>
        </authorList>
    </citation>
    <scope>NUCLEOTIDE SEQUENCE</scope>
</reference>
<organism evidence="1">
    <name type="scientific">human gut metagenome</name>
    <dbReference type="NCBI Taxonomy" id="408170"/>
    <lineage>
        <taxon>unclassified sequences</taxon>
        <taxon>metagenomes</taxon>
        <taxon>organismal metagenomes</taxon>
    </lineage>
</organism>
<proteinExistence type="predicted"/>
<name>K1S268_9ZZZZ</name>